<keyword evidence="3 5" id="KW-1133">Transmembrane helix</keyword>
<feature type="transmembrane region" description="Helical" evidence="5">
    <location>
        <begin position="266"/>
        <end position="285"/>
    </location>
</feature>
<accession>A0ABP4UP76</accession>
<dbReference type="SUPFAM" id="SSF103473">
    <property type="entry name" value="MFS general substrate transporter"/>
    <property type="match status" value="1"/>
</dbReference>
<dbReference type="InterPro" id="IPR011701">
    <property type="entry name" value="MFS"/>
</dbReference>
<protein>
    <submittedName>
        <fullName evidence="7">Aromatic acid/H+ symport family MFS transporter</fullName>
    </submittedName>
</protein>
<evidence type="ECO:0000259" key="6">
    <source>
        <dbReference type="PROSITE" id="PS50850"/>
    </source>
</evidence>
<keyword evidence="2 5" id="KW-0812">Transmembrane</keyword>
<feature type="transmembrane region" description="Helical" evidence="5">
    <location>
        <begin position="146"/>
        <end position="169"/>
    </location>
</feature>
<name>A0ABP4UP76_9ACTN</name>
<dbReference type="PROSITE" id="PS50850">
    <property type="entry name" value="MFS"/>
    <property type="match status" value="1"/>
</dbReference>
<evidence type="ECO:0000256" key="2">
    <source>
        <dbReference type="ARBA" id="ARBA00022692"/>
    </source>
</evidence>
<evidence type="ECO:0000313" key="8">
    <source>
        <dbReference type="Proteomes" id="UP001500280"/>
    </source>
</evidence>
<dbReference type="InterPro" id="IPR036259">
    <property type="entry name" value="MFS_trans_sf"/>
</dbReference>
<organism evidence="7 8">
    <name type="scientific">Kribbella yunnanensis</name>
    <dbReference type="NCBI Taxonomy" id="190194"/>
    <lineage>
        <taxon>Bacteria</taxon>
        <taxon>Bacillati</taxon>
        <taxon>Actinomycetota</taxon>
        <taxon>Actinomycetes</taxon>
        <taxon>Propionibacteriales</taxon>
        <taxon>Kribbellaceae</taxon>
        <taxon>Kribbella</taxon>
    </lineage>
</organism>
<dbReference type="Proteomes" id="UP001500280">
    <property type="component" value="Unassembled WGS sequence"/>
</dbReference>
<dbReference type="RefSeq" id="WP_344160076.1">
    <property type="nucleotide sequence ID" value="NZ_BAAANF010000021.1"/>
</dbReference>
<feature type="transmembrane region" description="Helical" evidence="5">
    <location>
        <begin position="358"/>
        <end position="378"/>
    </location>
</feature>
<evidence type="ECO:0000256" key="3">
    <source>
        <dbReference type="ARBA" id="ARBA00022989"/>
    </source>
</evidence>
<reference evidence="8" key="1">
    <citation type="journal article" date="2019" name="Int. J. Syst. Evol. Microbiol.">
        <title>The Global Catalogue of Microorganisms (GCM) 10K type strain sequencing project: providing services to taxonomists for standard genome sequencing and annotation.</title>
        <authorList>
            <consortium name="The Broad Institute Genomics Platform"/>
            <consortium name="The Broad Institute Genome Sequencing Center for Infectious Disease"/>
            <person name="Wu L."/>
            <person name="Ma J."/>
        </authorList>
    </citation>
    <scope>NUCLEOTIDE SEQUENCE [LARGE SCALE GENOMIC DNA]</scope>
    <source>
        <strain evidence="8">JCM 14307</strain>
    </source>
</reference>
<dbReference type="InterPro" id="IPR020846">
    <property type="entry name" value="MFS_dom"/>
</dbReference>
<dbReference type="PANTHER" id="PTHR23508:SF10">
    <property type="entry name" value="CARBOXYLIC ACID TRANSPORTER PROTEIN HOMOLOG"/>
    <property type="match status" value="1"/>
</dbReference>
<keyword evidence="8" id="KW-1185">Reference proteome</keyword>
<comment type="caution">
    <text evidence="7">The sequence shown here is derived from an EMBL/GenBank/DDBJ whole genome shotgun (WGS) entry which is preliminary data.</text>
</comment>
<sequence length="428" mass="43689">MQVSASQEAYDGSETRSHPALIVLCMVITVIEGYNLIVYGNVVPLLLDDHSLGITDKQTGAIGGMAYLGAIVGAALAPVLAERLGRKRVLVTTITVFAAGALASGLAQDGQMLGGARLLVGLGMGGALTTAMTVARNSAASRSASLVVTITMAGIPLGGVIAALVSLVVLPHFGWRPMFFIGSAVALLITLAVARTQFPATIPQEVAGRSWTGRQKLRAVFTGRGAALAAVIALCAIANMVAWQGLNVWVTESSINLGFTLRTATLFAFTLTGAAVVASFASAWMADRRGSAVTAILTGSCTVLGMVLMLVLPTSTVSVLFCIALMGIGGHSTMNLIHTTTADAFPLPARAAALGWSNSTSFIGAFLGPTLGGIAIHVDGAYGVFRTFAIAATVCLVAVTALYALGRGVRRGGASTLRADASVEPVSA</sequence>
<comment type="subcellular location">
    <subcellularLocation>
        <location evidence="1">Cell membrane</location>
        <topology evidence="1">Multi-pass membrane protein</topology>
    </subcellularLocation>
</comment>
<dbReference type="Pfam" id="PF07690">
    <property type="entry name" value="MFS_1"/>
    <property type="match status" value="1"/>
</dbReference>
<dbReference type="PANTHER" id="PTHR23508">
    <property type="entry name" value="CARBOXYLIC ACID TRANSPORTER PROTEIN HOMOLOG"/>
    <property type="match status" value="1"/>
</dbReference>
<feature type="transmembrane region" description="Helical" evidence="5">
    <location>
        <begin position="20"/>
        <end position="40"/>
    </location>
</feature>
<feature type="domain" description="Major facilitator superfamily (MFS) profile" evidence="6">
    <location>
        <begin position="21"/>
        <end position="410"/>
    </location>
</feature>
<keyword evidence="4 5" id="KW-0472">Membrane</keyword>
<feature type="transmembrane region" description="Helical" evidence="5">
    <location>
        <begin position="175"/>
        <end position="194"/>
    </location>
</feature>
<feature type="transmembrane region" description="Helical" evidence="5">
    <location>
        <begin position="226"/>
        <end position="246"/>
    </location>
</feature>
<dbReference type="EMBL" id="BAAANF010000021">
    <property type="protein sequence ID" value="GAA1706836.1"/>
    <property type="molecule type" value="Genomic_DNA"/>
</dbReference>
<evidence type="ECO:0000256" key="1">
    <source>
        <dbReference type="ARBA" id="ARBA00004651"/>
    </source>
</evidence>
<feature type="transmembrane region" description="Helical" evidence="5">
    <location>
        <begin position="318"/>
        <end position="337"/>
    </location>
</feature>
<evidence type="ECO:0000313" key="7">
    <source>
        <dbReference type="EMBL" id="GAA1706836.1"/>
    </source>
</evidence>
<gene>
    <name evidence="7" type="ORF">GCM10009745_63380</name>
</gene>
<dbReference type="Gene3D" id="1.20.1250.20">
    <property type="entry name" value="MFS general substrate transporter like domains"/>
    <property type="match status" value="2"/>
</dbReference>
<feature type="transmembrane region" description="Helical" evidence="5">
    <location>
        <begin position="60"/>
        <end position="81"/>
    </location>
</feature>
<feature type="transmembrane region" description="Helical" evidence="5">
    <location>
        <begin position="292"/>
        <end position="312"/>
    </location>
</feature>
<feature type="transmembrane region" description="Helical" evidence="5">
    <location>
        <begin position="88"/>
        <end position="107"/>
    </location>
</feature>
<proteinExistence type="predicted"/>
<feature type="transmembrane region" description="Helical" evidence="5">
    <location>
        <begin position="113"/>
        <end position="134"/>
    </location>
</feature>
<evidence type="ECO:0000256" key="4">
    <source>
        <dbReference type="ARBA" id="ARBA00023136"/>
    </source>
</evidence>
<feature type="transmembrane region" description="Helical" evidence="5">
    <location>
        <begin position="384"/>
        <end position="405"/>
    </location>
</feature>
<evidence type="ECO:0000256" key="5">
    <source>
        <dbReference type="SAM" id="Phobius"/>
    </source>
</evidence>